<dbReference type="Pfam" id="PF20341">
    <property type="entry name" value="DUF6636"/>
    <property type="match status" value="1"/>
</dbReference>
<feature type="signal peptide" evidence="2">
    <location>
        <begin position="1"/>
        <end position="26"/>
    </location>
</feature>
<reference evidence="3 4" key="1">
    <citation type="submission" date="2011-12" db="EMBL/GenBank/DDBJ databases">
        <title>Complete sequence of Mycobacterium rhodesiae NBB3.</title>
        <authorList>
            <consortium name="US DOE Joint Genome Institute"/>
            <person name="Lucas S."/>
            <person name="Han J."/>
            <person name="Lapidus A."/>
            <person name="Cheng J.-F."/>
            <person name="Goodwin L."/>
            <person name="Pitluck S."/>
            <person name="Peters L."/>
            <person name="Mikhailova N."/>
            <person name="Gu W."/>
            <person name="Detter J.C."/>
            <person name="Han C."/>
            <person name="Tapia R."/>
            <person name="Land M."/>
            <person name="Hauser L."/>
            <person name="Kyrpides N."/>
            <person name="Ivanova N."/>
            <person name="Pagani I."/>
            <person name="Mattes T."/>
            <person name="Holmes A."/>
            <person name="Rutledge P."/>
            <person name="Paulsen I."/>
            <person name="Coleman N."/>
            <person name="Woyke T."/>
        </authorList>
    </citation>
    <scope>NUCLEOTIDE SEQUENCE [LARGE SCALE GENOMIC DNA]</scope>
    <source>
        <strain evidence="3 4">NBB3</strain>
    </source>
</reference>
<organism evidence="3 4">
    <name type="scientific">Mycolicibacterium rhodesiae (strain NBB3)</name>
    <name type="common">Mycobacterium rhodesiae</name>
    <dbReference type="NCBI Taxonomy" id="710685"/>
    <lineage>
        <taxon>Bacteria</taxon>
        <taxon>Bacillati</taxon>
        <taxon>Actinomycetota</taxon>
        <taxon>Actinomycetes</taxon>
        <taxon>Mycobacteriales</taxon>
        <taxon>Mycobacteriaceae</taxon>
        <taxon>Mycolicibacterium</taxon>
    </lineage>
</organism>
<evidence type="ECO:0000313" key="3">
    <source>
        <dbReference type="EMBL" id="AEV75981.1"/>
    </source>
</evidence>
<protein>
    <submittedName>
        <fullName evidence="3">Uncharacterized protein</fullName>
    </submittedName>
</protein>
<dbReference type="eggNOG" id="COG0515">
    <property type="taxonomic scope" value="Bacteria"/>
</dbReference>
<dbReference type="AlphaFoldDB" id="G8RJP0"/>
<dbReference type="EMBL" id="CP003169">
    <property type="protein sequence ID" value="AEV75981.1"/>
    <property type="molecule type" value="Genomic_DNA"/>
</dbReference>
<gene>
    <name evidence="3" type="ordered locus">MycrhN_5509</name>
</gene>
<keyword evidence="4" id="KW-1185">Reference proteome</keyword>
<dbReference type="Proteomes" id="UP000005442">
    <property type="component" value="Chromosome"/>
</dbReference>
<feature type="chain" id="PRO_5038418391" evidence="2">
    <location>
        <begin position="27"/>
        <end position="177"/>
    </location>
</feature>
<evidence type="ECO:0000256" key="2">
    <source>
        <dbReference type="SAM" id="SignalP"/>
    </source>
</evidence>
<accession>G8RJP0</accession>
<dbReference type="KEGG" id="mrh:MycrhN_5509"/>
<dbReference type="STRING" id="710685.MycrhN_5509"/>
<feature type="region of interest" description="Disordered" evidence="1">
    <location>
        <begin position="26"/>
        <end position="61"/>
    </location>
</feature>
<dbReference type="InterPro" id="IPR046576">
    <property type="entry name" value="DUF6636"/>
</dbReference>
<name>G8RJP0_MYCRN</name>
<dbReference type="HOGENOM" id="CLU_1516289_0_0_11"/>
<dbReference type="PATRIC" id="fig|710685.3.peg.5532"/>
<proteinExistence type="predicted"/>
<dbReference type="PROSITE" id="PS51257">
    <property type="entry name" value="PROKAR_LIPOPROTEIN"/>
    <property type="match status" value="1"/>
</dbReference>
<evidence type="ECO:0000256" key="1">
    <source>
        <dbReference type="SAM" id="MobiDB-lite"/>
    </source>
</evidence>
<evidence type="ECO:0000313" key="4">
    <source>
        <dbReference type="Proteomes" id="UP000005442"/>
    </source>
</evidence>
<keyword evidence="2" id="KW-0732">Signal</keyword>
<sequence length="177" mass="18322">MAQVIRRSATVVAGFATALATLTACGGSPAPQPTSPSSAETVASAKSPARTSSTGEPKPVDREVSAYTGFISPTGNVSCAIDVDLARCDIIDRDWSPPPRPADCEFDYGQGIQLVPSEPASFVCAGDTTFGAEEVLPYGEAITAGPLRCESAESGITCRDAGSRHSFTISREAYDLS</sequence>